<dbReference type="InterPro" id="IPR006094">
    <property type="entry name" value="Oxid_FAD_bind_N"/>
</dbReference>
<dbReference type="GO" id="GO:0071949">
    <property type="term" value="F:FAD binding"/>
    <property type="evidence" value="ECO:0007669"/>
    <property type="project" value="InterPro"/>
</dbReference>
<comment type="caution">
    <text evidence="3">The sequence shown here is derived from an EMBL/GenBank/DDBJ whole genome shotgun (WGS) entry which is preliminary data.</text>
</comment>
<gene>
    <name evidence="3" type="ORF">FB467_3534</name>
</gene>
<dbReference type="Gene3D" id="1.10.45.10">
    <property type="entry name" value="Vanillyl-alcohol Oxidase, Chain A, domain 4"/>
    <property type="match status" value="1"/>
</dbReference>
<dbReference type="Gene3D" id="3.30.70.2520">
    <property type="match status" value="1"/>
</dbReference>
<accession>A0A542YWA0</accession>
<evidence type="ECO:0000313" key="4">
    <source>
        <dbReference type="Proteomes" id="UP000319516"/>
    </source>
</evidence>
<dbReference type="Proteomes" id="UP000319516">
    <property type="component" value="Unassembled WGS sequence"/>
</dbReference>
<dbReference type="InterPro" id="IPR016166">
    <property type="entry name" value="FAD-bd_PCMH"/>
</dbReference>
<keyword evidence="1" id="KW-0560">Oxidoreductase</keyword>
<proteinExistence type="predicted"/>
<dbReference type="Pfam" id="PF04030">
    <property type="entry name" value="ALO"/>
    <property type="match status" value="1"/>
</dbReference>
<dbReference type="InterPro" id="IPR016167">
    <property type="entry name" value="FAD-bd_PCMH_sub1"/>
</dbReference>
<dbReference type="InterPro" id="IPR007173">
    <property type="entry name" value="ALO_C"/>
</dbReference>
<dbReference type="InterPro" id="IPR016171">
    <property type="entry name" value="Vanillyl_alc_oxidase_C-sub2"/>
</dbReference>
<evidence type="ECO:0000259" key="2">
    <source>
        <dbReference type="PROSITE" id="PS51387"/>
    </source>
</evidence>
<dbReference type="RefSeq" id="WP_141786233.1">
    <property type="nucleotide sequence ID" value="NZ_BAAAIK010000001.1"/>
</dbReference>
<dbReference type="PROSITE" id="PS51387">
    <property type="entry name" value="FAD_PCMH"/>
    <property type="match status" value="1"/>
</dbReference>
<dbReference type="GO" id="GO:0003885">
    <property type="term" value="F:D-arabinono-1,4-lactone oxidase activity"/>
    <property type="evidence" value="ECO:0007669"/>
    <property type="project" value="InterPro"/>
</dbReference>
<evidence type="ECO:0000313" key="3">
    <source>
        <dbReference type="EMBL" id="TQL52353.1"/>
    </source>
</evidence>
<feature type="domain" description="FAD-binding PCMH-type" evidence="2">
    <location>
        <begin position="22"/>
        <end position="192"/>
    </location>
</feature>
<dbReference type="Gene3D" id="3.30.465.10">
    <property type="match status" value="1"/>
</dbReference>
<reference evidence="3 4" key="1">
    <citation type="submission" date="2019-06" db="EMBL/GenBank/DDBJ databases">
        <title>Sequencing the genomes of 1000 actinobacteria strains.</title>
        <authorList>
            <person name="Klenk H.-P."/>
        </authorList>
    </citation>
    <scope>NUCLEOTIDE SEQUENCE [LARGE SCALE GENOMIC DNA]</scope>
    <source>
        <strain evidence="3 4">DSM 12335</strain>
    </source>
</reference>
<dbReference type="GO" id="GO:0016020">
    <property type="term" value="C:membrane"/>
    <property type="evidence" value="ECO:0007669"/>
    <property type="project" value="InterPro"/>
</dbReference>
<dbReference type="GO" id="GO:0080049">
    <property type="term" value="F:L-gulono-1,4-lactone dehydrogenase activity"/>
    <property type="evidence" value="ECO:0007669"/>
    <property type="project" value="TreeGrafter"/>
</dbReference>
<dbReference type="PANTHER" id="PTHR43762:SF1">
    <property type="entry name" value="D-ARABINONO-1,4-LACTONE OXIDASE"/>
    <property type="match status" value="1"/>
</dbReference>
<name>A0A542YWA0_9MICO</name>
<dbReference type="PANTHER" id="PTHR43762">
    <property type="entry name" value="L-GULONOLACTONE OXIDASE"/>
    <property type="match status" value="1"/>
</dbReference>
<dbReference type="InterPro" id="IPR036318">
    <property type="entry name" value="FAD-bd_PCMH-like_sf"/>
</dbReference>
<dbReference type="Gene3D" id="3.30.43.10">
    <property type="entry name" value="Uridine Diphospho-n-acetylenolpyruvylglucosamine Reductase, domain 2"/>
    <property type="match status" value="1"/>
</dbReference>
<dbReference type="InterPro" id="IPR016169">
    <property type="entry name" value="FAD-bd_PCMH_sub2"/>
</dbReference>
<dbReference type="SUPFAM" id="SSF56176">
    <property type="entry name" value="FAD-binding/transporter-associated domain-like"/>
    <property type="match status" value="1"/>
</dbReference>
<dbReference type="NCBIfam" id="TIGR01679">
    <property type="entry name" value="bact_FAD_ox"/>
    <property type="match status" value="1"/>
</dbReference>
<evidence type="ECO:0000256" key="1">
    <source>
        <dbReference type="ARBA" id="ARBA00023002"/>
    </source>
</evidence>
<dbReference type="PIRSF" id="PIRSF000136">
    <property type="entry name" value="LGO_GLO"/>
    <property type="match status" value="1"/>
</dbReference>
<protein>
    <submittedName>
        <fullName evidence="3">FAD-linked oxidoreductase</fullName>
    </submittedName>
</protein>
<sequence length="444" mass="48457">MSTTATLRPGAGATWRTWGRTETAEPVRVLAPTTEDEVVAAVREAADEGLRVKPVGAGHSFSAIAVAPDLQLDLAGLTGLRHADPTTGRVTVAAGTRLHDIPGLLAPHRLAMPNLGDIDAQSVSGAVSTGTHGTGLGFGGLATQVVGLRLVDGRGDVVVIDAEHRPDLLPAAALGLGALGVITEITLQCVPEFLLDAVEAPEPVDAVLAQWMERVRTRDHVEFYWFPHTGTALTKTNTRLPADRPRRPLPGWRRRLDDDLVANGLFGLTCGLATRVPAVAPLVNRVADRVTGHRSFRDLSPAVFTTRRAVRFREMEYAVPVAALPEVAREVMALIERRRWRISFPLEFRAAAADDRWLSTAYGRDSGYVAVHRYWRDRDDDYFPEVEALLQAHDGRPHWGKMHGRTAADLAPAYPRFGDFLAVRDDLDPDRVFANDYLERVLGG</sequence>
<dbReference type="Pfam" id="PF01565">
    <property type="entry name" value="FAD_binding_4"/>
    <property type="match status" value="1"/>
</dbReference>
<dbReference type="EMBL" id="VFOP01000001">
    <property type="protein sequence ID" value="TQL52353.1"/>
    <property type="molecule type" value="Genomic_DNA"/>
</dbReference>
<keyword evidence="4" id="KW-1185">Reference proteome</keyword>
<dbReference type="InterPro" id="IPR010031">
    <property type="entry name" value="FAD_lactone_oxidase-like"/>
</dbReference>
<dbReference type="AlphaFoldDB" id="A0A542YWA0"/>
<dbReference type="OrthoDB" id="9800184at2"/>
<organism evidence="3 4">
    <name type="scientific">Ornithinicoccus hortensis</name>
    <dbReference type="NCBI Taxonomy" id="82346"/>
    <lineage>
        <taxon>Bacteria</taxon>
        <taxon>Bacillati</taxon>
        <taxon>Actinomycetota</taxon>
        <taxon>Actinomycetes</taxon>
        <taxon>Micrococcales</taxon>
        <taxon>Intrasporangiaceae</taxon>
        <taxon>Ornithinicoccus</taxon>
    </lineage>
</organism>